<feature type="non-terminal residue" evidence="2">
    <location>
        <position position="1"/>
    </location>
</feature>
<dbReference type="Proteomes" id="UP000824890">
    <property type="component" value="Unassembled WGS sequence"/>
</dbReference>
<evidence type="ECO:0000313" key="2">
    <source>
        <dbReference type="EMBL" id="KAH0938911.1"/>
    </source>
</evidence>
<protein>
    <submittedName>
        <fullName evidence="2">Uncharacterized protein</fullName>
    </submittedName>
</protein>
<gene>
    <name evidence="2" type="ORF">HID58_006372</name>
</gene>
<name>A0ABQ8EB74_BRANA</name>
<evidence type="ECO:0000313" key="3">
    <source>
        <dbReference type="Proteomes" id="UP000824890"/>
    </source>
</evidence>
<proteinExistence type="predicted"/>
<dbReference type="EMBL" id="JAGKQM010000002">
    <property type="protein sequence ID" value="KAH0938911.1"/>
    <property type="molecule type" value="Genomic_DNA"/>
</dbReference>
<accession>A0ABQ8EB74</accession>
<organism evidence="2 3">
    <name type="scientific">Brassica napus</name>
    <name type="common">Rape</name>
    <dbReference type="NCBI Taxonomy" id="3708"/>
    <lineage>
        <taxon>Eukaryota</taxon>
        <taxon>Viridiplantae</taxon>
        <taxon>Streptophyta</taxon>
        <taxon>Embryophyta</taxon>
        <taxon>Tracheophyta</taxon>
        <taxon>Spermatophyta</taxon>
        <taxon>Magnoliopsida</taxon>
        <taxon>eudicotyledons</taxon>
        <taxon>Gunneridae</taxon>
        <taxon>Pentapetalae</taxon>
        <taxon>rosids</taxon>
        <taxon>malvids</taxon>
        <taxon>Brassicales</taxon>
        <taxon>Brassicaceae</taxon>
        <taxon>Brassiceae</taxon>
        <taxon>Brassica</taxon>
    </lineage>
</organism>
<reference evidence="2 3" key="1">
    <citation type="submission" date="2021-05" db="EMBL/GenBank/DDBJ databases">
        <title>Genome Assembly of Synthetic Allotetraploid Brassica napus Reveals Homoeologous Exchanges between Subgenomes.</title>
        <authorList>
            <person name="Davis J.T."/>
        </authorList>
    </citation>
    <scope>NUCLEOTIDE SEQUENCE [LARGE SCALE GENOMIC DNA]</scope>
    <source>
        <strain evidence="3">cv. Da-Ae</strain>
        <tissue evidence="2">Seedling</tissue>
    </source>
</reference>
<keyword evidence="3" id="KW-1185">Reference proteome</keyword>
<evidence type="ECO:0000256" key="1">
    <source>
        <dbReference type="SAM" id="MobiDB-lite"/>
    </source>
</evidence>
<feature type="compositionally biased region" description="Basic and acidic residues" evidence="1">
    <location>
        <begin position="164"/>
        <end position="174"/>
    </location>
</feature>
<sequence length="174" mass="19638">ALGPREQKDDGRNPSRTAASLLPQLSPENHPPVHRTTPEFIDSTPSSPRPPTHPRTPKLGEKSIHRPPTRAQPTNPSQLHKARDKHKNKKLNPRKELRGHRPATMELTEPPPMEASTSRDQNDAETKIYLTNLLAANPEEEESQRADLFPERNPPPDPRACRRNLTDRNNHTGN</sequence>
<comment type="caution">
    <text evidence="2">The sequence shown here is derived from an EMBL/GenBank/DDBJ whole genome shotgun (WGS) entry which is preliminary data.</text>
</comment>
<feature type="compositionally biased region" description="Basic and acidic residues" evidence="1">
    <location>
        <begin position="1"/>
        <end position="13"/>
    </location>
</feature>
<feature type="compositionally biased region" description="Basic residues" evidence="1">
    <location>
        <begin position="80"/>
        <end position="101"/>
    </location>
</feature>
<feature type="region of interest" description="Disordered" evidence="1">
    <location>
        <begin position="1"/>
        <end position="174"/>
    </location>
</feature>